<evidence type="ECO:0000313" key="2">
    <source>
        <dbReference type="Proteomes" id="UP001190700"/>
    </source>
</evidence>
<dbReference type="EMBL" id="LGRX02034472">
    <property type="protein sequence ID" value="KAK3237728.1"/>
    <property type="molecule type" value="Genomic_DNA"/>
</dbReference>
<name>A0AAE0ER05_9CHLO</name>
<dbReference type="AlphaFoldDB" id="A0AAE0ER05"/>
<protein>
    <submittedName>
        <fullName evidence="1">Uncharacterized protein</fullName>
    </submittedName>
</protein>
<accession>A0AAE0ER05</accession>
<evidence type="ECO:0000313" key="1">
    <source>
        <dbReference type="EMBL" id="KAK3237728.1"/>
    </source>
</evidence>
<gene>
    <name evidence="1" type="ORF">CYMTET_52220</name>
</gene>
<proteinExistence type="predicted"/>
<organism evidence="1 2">
    <name type="scientific">Cymbomonas tetramitiformis</name>
    <dbReference type="NCBI Taxonomy" id="36881"/>
    <lineage>
        <taxon>Eukaryota</taxon>
        <taxon>Viridiplantae</taxon>
        <taxon>Chlorophyta</taxon>
        <taxon>Pyramimonadophyceae</taxon>
        <taxon>Pyramimonadales</taxon>
        <taxon>Pyramimonadaceae</taxon>
        <taxon>Cymbomonas</taxon>
    </lineage>
</organism>
<dbReference type="Proteomes" id="UP001190700">
    <property type="component" value="Unassembled WGS sequence"/>
</dbReference>
<keyword evidence="2" id="KW-1185">Reference proteome</keyword>
<comment type="caution">
    <text evidence="1">The sequence shown here is derived from an EMBL/GenBank/DDBJ whole genome shotgun (WGS) entry which is preliminary data.</text>
</comment>
<reference evidence="1 2" key="1">
    <citation type="journal article" date="2015" name="Genome Biol. Evol.">
        <title>Comparative Genomics of a Bacterivorous Green Alga Reveals Evolutionary Causalities and Consequences of Phago-Mixotrophic Mode of Nutrition.</title>
        <authorList>
            <person name="Burns J.A."/>
            <person name="Paasch A."/>
            <person name="Narechania A."/>
            <person name="Kim E."/>
        </authorList>
    </citation>
    <scope>NUCLEOTIDE SEQUENCE [LARGE SCALE GENOMIC DNA]</scope>
    <source>
        <strain evidence="1 2">PLY_AMNH</strain>
    </source>
</reference>
<sequence length="280" mass="31661">MPRLYDLHGDKTFDNLNKKVSSSLKYQRLIRGPALAYLYDAVQFSGDTLELLENQESVSTKEIEQRVYEAHNTFMRVFTLMAHRYLMVQLRAGLDGAAAHKGPEALKAKLAFMEENVYNSSDGFDAEPIFNKWLQEFDSSRHRAVMNTAAKQAAKGPGGGGRFLGRERRDQGGAEVLQWVSRGAKINWLQGPSAPFDHGVLLRDQTLTQQTWLEKEAQRHLDNGAWVAQCFLSAVEMQDGAAEETATHTLLAKQNDWCFPFDLKDGYHRMGIDPDFEKSM</sequence>